<dbReference type="SMART" id="SM00382">
    <property type="entry name" value="AAA"/>
    <property type="match status" value="1"/>
</dbReference>
<comment type="caution">
    <text evidence="5">The sequence shown here is derived from an EMBL/GenBank/DDBJ whole genome shotgun (WGS) entry which is preliminary data.</text>
</comment>
<keyword evidence="6" id="KW-1185">Reference proteome</keyword>
<keyword evidence="2" id="KW-0539">Nucleus</keyword>
<feature type="domain" description="AAA+ ATPase" evidence="4">
    <location>
        <begin position="122"/>
        <end position="410"/>
    </location>
</feature>
<protein>
    <submittedName>
        <fullName evidence="5">DNA repair protein rad51</fullName>
    </submittedName>
</protein>
<evidence type="ECO:0000313" key="6">
    <source>
        <dbReference type="Proteomes" id="UP001150062"/>
    </source>
</evidence>
<dbReference type="PANTHER" id="PTHR46457">
    <property type="entry name" value="DNA REPAIR PROTEIN RAD51 HOMOLOG 4"/>
    <property type="match status" value="1"/>
</dbReference>
<evidence type="ECO:0000256" key="2">
    <source>
        <dbReference type="ARBA" id="ARBA00023242"/>
    </source>
</evidence>
<dbReference type="InterPro" id="IPR003593">
    <property type="entry name" value="AAA+_ATPase"/>
</dbReference>
<feature type="region of interest" description="Disordered" evidence="3">
    <location>
        <begin position="291"/>
        <end position="314"/>
    </location>
</feature>
<evidence type="ECO:0000259" key="4">
    <source>
        <dbReference type="SMART" id="SM00382"/>
    </source>
</evidence>
<reference evidence="5" key="1">
    <citation type="submission" date="2022-08" db="EMBL/GenBank/DDBJ databases">
        <title>Novel sulfate-reducing endosymbionts in the free-living metamonad Anaeramoeba.</title>
        <authorList>
            <person name="Jerlstrom-Hultqvist J."/>
            <person name="Cepicka I."/>
            <person name="Gallot-Lavallee L."/>
            <person name="Salas-Leiva D."/>
            <person name="Curtis B.A."/>
            <person name="Zahonova K."/>
            <person name="Pipaliya S."/>
            <person name="Dacks J."/>
            <person name="Roger A.J."/>
        </authorList>
    </citation>
    <scope>NUCLEOTIDE SEQUENCE</scope>
    <source>
        <strain evidence="5">Schooner1</strain>
    </source>
</reference>
<dbReference type="InterPro" id="IPR027417">
    <property type="entry name" value="P-loop_NTPase"/>
</dbReference>
<dbReference type="InterPro" id="IPR013632">
    <property type="entry name" value="Rad51_C"/>
</dbReference>
<comment type="subcellular location">
    <subcellularLocation>
        <location evidence="1">Nucleus</location>
    </subcellularLocation>
</comment>
<dbReference type="Proteomes" id="UP001150062">
    <property type="component" value="Unassembled WGS sequence"/>
</dbReference>
<dbReference type="Gene3D" id="3.40.50.300">
    <property type="entry name" value="P-loop containing nucleotide triphosphate hydrolases"/>
    <property type="match status" value="2"/>
</dbReference>
<organism evidence="5 6">
    <name type="scientific">Anaeramoeba flamelloides</name>
    <dbReference type="NCBI Taxonomy" id="1746091"/>
    <lineage>
        <taxon>Eukaryota</taxon>
        <taxon>Metamonada</taxon>
        <taxon>Anaeramoebidae</taxon>
        <taxon>Anaeramoeba</taxon>
    </lineage>
</organism>
<dbReference type="Pfam" id="PF08423">
    <property type="entry name" value="Rad51"/>
    <property type="match status" value="1"/>
</dbReference>
<name>A0ABQ8Z2R5_9EUKA</name>
<dbReference type="SUPFAM" id="SSF52540">
    <property type="entry name" value="P-loop containing nucleoside triphosphate hydrolases"/>
    <property type="match status" value="1"/>
</dbReference>
<evidence type="ECO:0000256" key="3">
    <source>
        <dbReference type="SAM" id="MobiDB-lite"/>
    </source>
</evidence>
<proteinExistence type="predicted"/>
<dbReference type="EMBL" id="JAOAOG010000067">
    <property type="protein sequence ID" value="KAJ6251182.1"/>
    <property type="molecule type" value="Genomic_DNA"/>
</dbReference>
<evidence type="ECO:0000313" key="5">
    <source>
        <dbReference type="EMBL" id="KAJ6251182.1"/>
    </source>
</evidence>
<sequence length="471" mass="53543">MDPLKSLNLTIDYSNLIHKLEKINITTIHGIITCDVPTLCNKLGVEEEKVNSLIEDILNTLRCYDIRGVDLIDHSTGLEKREQPNLLSTKSSTILPLSKKSCATVFETGTPIDKLLSGGVRTGEHTEFSGSSGLGKTQTCFCLVESLLRNDPKASVVWIDTTNSFSASRLKEIHEPKCLKKSLKEKDLKCDLCDRIKVFKAFDVFEVYDILDRISDCLSSGLQKMNYQTSFENGFEELQQQDILNLILQEPVENLHLQQKEKGSKNGLEEEIIKEKEDEKETKNGMEFEISTTEKDGIKNENENENENVNEKEKEKEFQNDFENLISTKLIIIDSVSVLLSPLWGRSERFHLIMDSFARSLKELAIKYKIAVLTTNSVVQERNGTIDRKNQPNIQSTLKKSNIIHLKPALGEFWATQPSVRIMFTTKPSLTKKTRIPYACLIKSPRCGQIKPVFFSITDKGVEDREELYNL</sequence>
<gene>
    <name evidence="5" type="ORF">M0813_15269</name>
</gene>
<dbReference type="InterPro" id="IPR051988">
    <property type="entry name" value="HRR_RAD51_Paralog"/>
</dbReference>
<feature type="compositionally biased region" description="Basic and acidic residues" evidence="3">
    <location>
        <begin position="291"/>
        <end position="302"/>
    </location>
</feature>
<dbReference type="PANTHER" id="PTHR46457:SF1">
    <property type="entry name" value="DNA REPAIR PROTEIN RAD51 HOMOLOG 4"/>
    <property type="match status" value="1"/>
</dbReference>
<accession>A0ABQ8Z2R5</accession>
<evidence type="ECO:0000256" key="1">
    <source>
        <dbReference type="ARBA" id="ARBA00004123"/>
    </source>
</evidence>